<dbReference type="InterPro" id="IPR035437">
    <property type="entry name" value="SNase_OB-fold_sf"/>
</dbReference>
<comment type="caution">
    <text evidence="6">The sequence shown here is derived from an EMBL/GenBank/DDBJ whole genome shotgun (WGS) entry which is preliminary data.</text>
</comment>
<dbReference type="GO" id="GO:0004519">
    <property type="term" value="F:endonuclease activity"/>
    <property type="evidence" value="ECO:0007669"/>
    <property type="project" value="UniProtKB-KW"/>
</dbReference>
<keyword evidence="4" id="KW-1133">Transmembrane helix</keyword>
<dbReference type="Proteomes" id="UP000177698">
    <property type="component" value="Unassembled WGS sequence"/>
</dbReference>
<proteinExistence type="predicted"/>
<keyword evidence="1" id="KW-0540">Nuclease</keyword>
<evidence type="ECO:0000256" key="2">
    <source>
        <dbReference type="ARBA" id="ARBA00022759"/>
    </source>
</evidence>
<dbReference type="GO" id="GO:0016787">
    <property type="term" value="F:hydrolase activity"/>
    <property type="evidence" value="ECO:0007669"/>
    <property type="project" value="UniProtKB-KW"/>
</dbReference>
<name>A0A1F7IB67_9BACT</name>
<dbReference type="InterPro" id="IPR016071">
    <property type="entry name" value="Staphylococal_nuclease_OB-fold"/>
</dbReference>
<reference evidence="6 7" key="1">
    <citation type="journal article" date="2016" name="Nat. Commun.">
        <title>Thousands of microbial genomes shed light on interconnected biogeochemical processes in an aquifer system.</title>
        <authorList>
            <person name="Anantharaman K."/>
            <person name="Brown C.T."/>
            <person name="Hug L.A."/>
            <person name="Sharon I."/>
            <person name="Castelle C.J."/>
            <person name="Probst A.J."/>
            <person name="Thomas B.C."/>
            <person name="Singh A."/>
            <person name="Wilkins M.J."/>
            <person name="Karaoz U."/>
            <person name="Brodie E.L."/>
            <person name="Williams K.H."/>
            <person name="Hubbard S.S."/>
            <person name="Banfield J.F."/>
        </authorList>
    </citation>
    <scope>NUCLEOTIDE SEQUENCE [LARGE SCALE GENOMIC DNA]</scope>
</reference>
<dbReference type="PANTHER" id="PTHR12302">
    <property type="entry name" value="EBNA2 BINDING PROTEIN P100"/>
    <property type="match status" value="1"/>
</dbReference>
<evidence type="ECO:0000259" key="5">
    <source>
        <dbReference type="PROSITE" id="PS50830"/>
    </source>
</evidence>
<dbReference type="EMBL" id="MGAG01000023">
    <property type="protein sequence ID" value="OGK40603.1"/>
    <property type="molecule type" value="Genomic_DNA"/>
</dbReference>
<keyword evidence="3" id="KW-0378">Hydrolase</keyword>
<dbReference type="PANTHER" id="PTHR12302:SF3">
    <property type="entry name" value="SERINE_THREONINE-PROTEIN KINASE 31"/>
    <property type="match status" value="1"/>
</dbReference>
<keyword evidence="4" id="KW-0812">Transmembrane</keyword>
<dbReference type="Gene3D" id="2.40.50.90">
    <property type="match status" value="1"/>
</dbReference>
<dbReference type="PROSITE" id="PS50830">
    <property type="entry name" value="TNASE_3"/>
    <property type="match status" value="1"/>
</dbReference>
<feature type="domain" description="TNase-like" evidence="5">
    <location>
        <begin position="48"/>
        <end position="169"/>
    </location>
</feature>
<organism evidence="6 7">
    <name type="scientific">Candidatus Roizmanbacteria bacterium RIFCSPLOWO2_01_FULL_37_12</name>
    <dbReference type="NCBI Taxonomy" id="1802056"/>
    <lineage>
        <taxon>Bacteria</taxon>
        <taxon>Candidatus Roizmaniibacteriota</taxon>
    </lineage>
</organism>
<evidence type="ECO:0000256" key="3">
    <source>
        <dbReference type="ARBA" id="ARBA00022801"/>
    </source>
</evidence>
<dbReference type="SMART" id="SM00318">
    <property type="entry name" value="SNc"/>
    <property type="match status" value="1"/>
</dbReference>
<evidence type="ECO:0000313" key="7">
    <source>
        <dbReference type="Proteomes" id="UP000177698"/>
    </source>
</evidence>
<accession>A0A1F7IB67</accession>
<dbReference type="SUPFAM" id="SSF50199">
    <property type="entry name" value="Staphylococcal nuclease"/>
    <property type="match status" value="1"/>
</dbReference>
<evidence type="ECO:0000256" key="1">
    <source>
        <dbReference type="ARBA" id="ARBA00022722"/>
    </source>
</evidence>
<dbReference type="AlphaFoldDB" id="A0A1F7IB67"/>
<dbReference type="STRING" id="1802056.A2954_00290"/>
<gene>
    <name evidence="6" type="ORF">A2954_00290</name>
</gene>
<feature type="transmembrane region" description="Helical" evidence="4">
    <location>
        <begin position="12"/>
        <end position="32"/>
    </location>
</feature>
<keyword evidence="4" id="KW-0472">Membrane</keyword>
<protein>
    <recommendedName>
        <fullName evidence="5">TNase-like domain-containing protein</fullName>
    </recommendedName>
</protein>
<evidence type="ECO:0000256" key="4">
    <source>
        <dbReference type="SAM" id="Phobius"/>
    </source>
</evidence>
<keyword evidence="2" id="KW-0255">Endonuclease</keyword>
<evidence type="ECO:0000313" key="6">
    <source>
        <dbReference type="EMBL" id="OGK40603.1"/>
    </source>
</evidence>
<dbReference type="Pfam" id="PF00565">
    <property type="entry name" value="SNase"/>
    <property type="match status" value="1"/>
</dbReference>
<sequence length="235" mass="26669">MTARKATKFNRYKLILFVITAISLILNLVLILKNSNFKLIPTNSKFNRTITARILRVIDGDSFVIAGGERIRLAFIDAPENPKGCLGEDAKVRLENLIADKTVSLELFSKDNFGRILALVYLDKLFINEVLVEEGFAYFRTDKKLHSISLIIEKAEERAKLAGRGVWSNLCQTKQEGCIIKGNYRSADNSRIYHTPDCYNYNRITIKPGTTERWFCSEEEALAAGFKISLDCPKH</sequence>